<dbReference type="Pfam" id="PF13628">
    <property type="entry name" value="DUF4142"/>
    <property type="match status" value="1"/>
</dbReference>
<dbReference type="PROSITE" id="PS51257">
    <property type="entry name" value="PROKAR_LIPOPROTEIN"/>
    <property type="match status" value="1"/>
</dbReference>
<dbReference type="Proteomes" id="UP000192277">
    <property type="component" value="Unassembled WGS sequence"/>
</dbReference>
<organism evidence="4 5">
    <name type="scientific">Niastella koreensis</name>
    <dbReference type="NCBI Taxonomy" id="354356"/>
    <lineage>
        <taxon>Bacteria</taxon>
        <taxon>Pseudomonadati</taxon>
        <taxon>Bacteroidota</taxon>
        <taxon>Chitinophagia</taxon>
        <taxon>Chitinophagales</taxon>
        <taxon>Chitinophagaceae</taxon>
        <taxon>Niastella</taxon>
    </lineage>
</organism>
<reference evidence="4 5" key="1">
    <citation type="submission" date="2016-04" db="EMBL/GenBank/DDBJ databases">
        <authorList>
            <person name="Chen L."/>
            <person name="Zhuang W."/>
            <person name="Wang G."/>
        </authorList>
    </citation>
    <scope>NUCLEOTIDE SEQUENCE [LARGE SCALE GENOMIC DNA]</scope>
    <source>
        <strain evidence="5">GR20</strain>
    </source>
</reference>
<dbReference type="PANTHER" id="PTHR38593">
    <property type="entry name" value="BLR2558 PROTEIN"/>
    <property type="match status" value="1"/>
</dbReference>
<feature type="signal peptide" evidence="2">
    <location>
        <begin position="1"/>
        <end position="19"/>
    </location>
</feature>
<evidence type="ECO:0000313" key="5">
    <source>
        <dbReference type="Proteomes" id="UP000192277"/>
    </source>
</evidence>
<accession>A0ABX3NVQ1</accession>
<feature type="region of interest" description="Disordered" evidence="1">
    <location>
        <begin position="27"/>
        <end position="57"/>
    </location>
</feature>
<comment type="caution">
    <text evidence="4">The sequence shown here is derived from an EMBL/GenBank/DDBJ whole genome shotgun (WGS) entry which is preliminary data.</text>
</comment>
<keyword evidence="5" id="KW-1185">Reference proteome</keyword>
<dbReference type="InterPro" id="IPR025419">
    <property type="entry name" value="DUF4142"/>
</dbReference>
<evidence type="ECO:0000259" key="3">
    <source>
        <dbReference type="Pfam" id="PF13628"/>
    </source>
</evidence>
<sequence length="207" mass="22516">MKKTIFYSFAVCAMVSLFACGGPASNNGKTADSTGISEAPPNNSDANRDVTNMPDSSKMATTTVDDKTHTFMNDAAVGGMTEVEASKLAEQKAVNPRVKMFAEMMVKDHSAAGEELKTIARGKNVNLPAELGGKNQDHINDLTKKQGHDFDKAYMKMMESDHKDVVDMFEKCAKDGTDPDVKTFCSQKLPTLRMHLDSAKAINKSLK</sequence>
<dbReference type="RefSeq" id="WP_014217473.1">
    <property type="nucleotide sequence ID" value="NZ_LWBO01000013.1"/>
</dbReference>
<protein>
    <recommendedName>
        <fullName evidence="3">DUF4142 domain-containing protein</fullName>
    </recommendedName>
</protein>
<feature type="domain" description="DUF4142" evidence="3">
    <location>
        <begin position="67"/>
        <end position="202"/>
    </location>
</feature>
<evidence type="ECO:0000256" key="2">
    <source>
        <dbReference type="SAM" id="SignalP"/>
    </source>
</evidence>
<feature type="chain" id="PRO_5045382827" description="DUF4142 domain-containing protein" evidence="2">
    <location>
        <begin position="20"/>
        <end position="207"/>
    </location>
</feature>
<dbReference type="Gene3D" id="1.20.1260.10">
    <property type="match status" value="1"/>
</dbReference>
<evidence type="ECO:0000256" key="1">
    <source>
        <dbReference type="SAM" id="MobiDB-lite"/>
    </source>
</evidence>
<dbReference type="InterPro" id="IPR012347">
    <property type="entry name" value="Ferritin-like"/>
</dbReference>
<dbReference type="EMBL" id="LWBO01000013">
    <property type="protein sequence ID" value="OQP47710.1"/>
    <property type="molecule type" value="Genomic_DNA"/>
</dbReference>
<evidence type="ECO:0000313" key="4">
    <source>
        <dbReference type="EMBL" id="OQP47710.1"/>
    </source>
</evidence>
<proteinExistence type="predicted"/>
<gene>
    <name evidence="4" type="ORF">A4D02_30340</name>
</gene>
<keyword evidence="2" id="KW-0732">Signal</keyword>
<name>A0ABX3NVQ1_9BACT</name>
<dbReference type="PANTHER" id="PTHR38593:SF1">
    <property type="entry name" value="BLR2558 PROTEIN"/>
    <property type="match status" value="1"/>
</dbReference>